<organism evidence="2 3">
    <name type="scientific">Priapulus caudatus</name>
    <name type="common">Priapulid worm</name>
    <dbReference type="NCBI Taxonomy" id="37621"/>
    <lineage>
        <taxon>Eukaryota</taxon>
        <taxon>Metazoa</taxon>
        <taxon>Ecdysozoa</taxon>
        <taxon>Scalidophora</taxon>
        <taxon>Priapulida</taxon>
        <taxon>Priapulimorpha</taxon>
        <taxon>Priapulimorphida</taxon>
        <taxon>Priapulidae</taxon>
        <taxon>Priapulus</taxon>
    </lineage>
</organism>
<evidence type="ECO:0000313" key="3">
    <source>
        <dbReference type="RefSeq" id="XP_014672585.1"/>
    </source>
</evidence>
<reference evidence="3" key="1">
    <citation type="submission" date="2025-08" db="UniProtKB">
        <authorList>
            <consortium name="RefSeq"/>
        </authorList>
    </citation>
    <scope>IDENTIFICATION</scope>
</reference>
<feature type="region of interest" description="Disordered" evidence="1">
    <location>
        <begin position="1"/>
        <end position="141"/>
    </location>
</feature>
<feature type="region of interest" description="Disordered" evidence="1">
    <location>
        <begin position="203"/>
        <end position="234"/>
    </location>
</feature>
<keyword evidence="2" id="KW-1185">Reference proteome</keyword>
<feature type="compositionally biased region" description="Basic and acidic residues" evidence="1">
    <location>
        <begin position="126"/>
        <end position="141"/>
    </location>
</feature>
<dbReference type="Proteomes" id="UP000695022">
    <property type="component" value="Unplaced"/>
</dbReference>
<feature type="region of interest" description="Disordered" evidence="1">
    <location>
        <begin position="267"/>
        <end position="292"/>
    </location>
</feature>
<feature type="compositionally biased region" description="Basic and acidic residues" evidence="1">
    <location>
        <begin position="223"/>
        <end position="233"/>
    </location>
</feature>
<feature type="compositionally biased region" description="Polar residues" evidence="1">
    <location>
        <begin position="281"/>
        <end position="292"/>
    </location>
</feature>
<name>A0ABM1EK64_PRICU</name>
<dbReference type="RefSeq" id="XP_014672585.1">
    <property type="nucleotide sequence ID" value="XM_014817099.1"/>
</dbReference>
<accession>A0ABM1EK64</accession>
<dbReference type="GeneID" id="106813051"/>
<evidence type="ECO:0000313" key="2">
    <source>
        <dbReference type="Proteomes" id="UP000695022"/>
    </source>
</evidence>
<feature type="compositionally biased region" description="Basic and acidic residues" evidence="1">
    <location>
        <begin position="267"/>
        <end position="279"/>
    </location>
</feature>
<evidence type="ECO:0000256" key="1">
    <source>
        <dbReference type="SAM" id="MobiDB-lite"/>
    </source>
</evidence>
<proteinExistence type="predicted"/>
<feature type="compositionally biased region" description="Basic residues" evidence="1">
    <location>
        <begin position="94"/>
        <end position="105"/>
    </location>
</feature>
<sequence>MAPSSVEDPEYEDYLEEKENNDSLENLPLSKSLVRMHGRVRNGGRGVADDTADVPSCSCSCSQTTDGHVPRESPARSARAKDKRGRAGKGNPRKDKRRMRDRRKSSGLVYLKSTGESTGDDETDVTESRREEVKRAGSHGREVVEDEFVENACHGTLYLRRGGKSPSDLEADCEDNRESDSVSSLSACLPISPKKTPLLAGEEDTAISHPENNDASECSPLLEQERESNRELSSRLQVGEQRVAELEYKITTLTTTIERLSLENEQLREENGDLRDENKAILSSSRKLSSND</sequence>
<protein>
    <submittedName>
        <fullName evidence="3">Uncharacterized protein LOC106813051</fullName>
    </submittedName>
</protein>
<feature type="compositionally biased region" description="Acidic residues" evidence="1">
    <location>
        <begin position="7"/>
        <end position="16"/>
    </location>
</feature>
<gene>
    <name evidence="3" type="primary">LOC106813051</name>
</gene>